<evidence type="ECO:0000256" key="1">
    <source>
        <dbReference type="PIRSR" id="PIRSR001359-1"/>
    </source>
</evidence>
<dbReference type="InterPro" id="IPR050246">
    <property type="entry name" value="Class_II_FBP_aldolase"/>
</dbReference>
<evidence type="ECO:0000256" key="2">
    <source>
        <dbReference type="PIRSR" id="PIRSR001359-2"/>
    </source>
</evidence>
<reference evidence="4" key="2">
    <citation type="journal article" date="2021" name="PeerJ">
        <title>Extensive microbial diversity within the chicken gut microbiome revealed by metagenomics and culture.</title>
        <authorList>
            <person name="Gilroy R."/>
            <person name="Ravi A."/>
            <person name="Getino M."/>
            <person name="Pursley I."/>
            <person name="Horton D.L."/>
            <person name="Alikhan N.F."/>
            <person name="Baker D."/>
            <person name="Gharbi K."/>
            <person name="Hall N."/>
            <person name="Watson M."/>
            <person name="Adriaenssens E.M."/>
            <person name="Foster-Nyarko E."/>
            <person name="Jarju S."/>
            <person name="Secka A."/>
            <person name="Antonio M."/>
            <person name="Oren A."/>
            <person name="Chaudhuri R.R."/>
            <person name="La Ragione R."/>
            <person name="Hildebrand F."/>
            <person name="Pallen M.J."/>
        </authorList>
    </citation>
    <scope>NUCLEOTIDE SEQUENCE</scope>
    <source>
        <strain evidence="4">ChiSxjej2B14-6234</strain>
    </source>
</reference>
<feature type="active site" description="Proton donor" evidence="1">
    <location>
        <position position="82"/>
    </location>
</feature>
<feature type="binding site" evidence="3">
    <location>
        <position position="83"/>
    </location>
    <ligand>
        <name>Zn(2+)</name>
        <dbReference type="ChEBI" id="CHEBI:29105"/>
        <label>1</label>
        <note>catalytic</note>
    </ligand>
</feature>
<comment type="cofactor">
    <cofactor evidence="3">
        <name>Zn(2+)</name>
        <dbReference type="ChEBI" id="CHEBI:29105"/>
    </cofactor>
    <text evidence="3">Binds 2 Zn(2+) ions per subunit. One is catalytic and the other provides a structural contribution.</text>
</comment>
<feature type="binding site" evidence="3">
    <location>
        <position position="104"/>
    </location>
    <ligand>
        <name>Zn(2+)</name>
        <dbReference type="ChEBI" id="CHEBI:29105"/>
        <label>2</label>
    </ligand>
</feature>
<dbReference type="AlphaFoldDB" id="A0A9D0ZBW0"/>
<feature type="binding site" evidence="3">
    <location>
        <position position="203"/>
    </location>
    <ligand>
        <name>Zn(2+)</name>
        <dbReference type="ChEBI" id="CHEBI:29105"/>
        <label>1</label>
        <note>catalytic</note>
    </ligand>
</feature>
<name>A0A9D0ZBW0_9FIRM</name>
<dbReference type="InterPro" id="IPR013785">
    <property type="entry name" value="Aldolase_TIM"/>
</dbReference>
<dbReference type="Proteomes" id="UP000886887">
    <property type="component" value="Unassembled WGS sequence"/>
</dbReference>
<feature type="binding site" evidence="3">
    <location>
        <position position="175"/>
    </location>
    <ligand>
        <name>Zn(2+)</name>
        <dbReference type="ChEBI" id="CHEBI:29105"/>
        <label>1</label>
        <note>catalytic</note>
    </ligand>
</feature>
<evidence type="ECO:0000313" key="4">
    <source>
        <dbReference type="EMBL" id="HIQ71715.1"/>
    </source>
</evidence>
<dbReference type="Pfam" id="PF01116">
    <property type="entry name" value="F_bP_aldolase"/>
    <property type="match status" value="1"/>
</dbReference>
<accession>A0A9D0ZBW0</accession>
<sequence>MPLLTTREMLRAAQADGYAVGAFNVENLEMAQAVVEAAQALRAPVIVQTTSSTLRYAPPEAFAGIVRALAEAADVPVALHLDHGDSAQLAERCLRAGYTSVMIDGSALPFDGNVALTRQVVDLAQGMPVEAELGKVGGKEDDVEANAAYTEPEEAERFVRLTGVSSFAPAIGTAHGVYKAEPKLDLARLEAIRAAVDVPLALHGTSGVPEDAVRACIARGICKVNYATDLRAAFTAAVRAYLAAHGAAFDPKGYLSAGRDAVRARVAELIGVCGSAGRA</sequence>
<protein>
    <submittedName>
        <fullName evidence="4">Class II fructose-bisphosphate aldolase</fullName>
    </submittedName>
</protein>
<dbReference type="PANTHER" id="PTHR30304:SF0">
    <property type="entry name" value="D-TAGATOSE-1,6-BISPHOSPHATE ALDOLASE SUBUNIT GATY-RELATED"/>
    <property type="match status" value="1"/>
</dbReference>
<comment type="caution">
    <text evidence="4">The sequence shown here is derived from an EMBL/GenBank/DDBJ whole genome shotgun (WGS) entry which is preliminary data.</text>
</comment>
<dbReference type="PANTHER" id="PTHR30304">
    <property type="entry name" value="D-TAGATOSE-1,6-BISPHOSPHATE ALDOLASE"/>
    <property type="match status" value="1"/>
</dbReference>
<feature type="binding site" evidence="2">
    <location>
        <position position="176"/>
    </location>
    <ligand>
        <name>dihydroxyacetone phosphate</name>
        <dbReference type="ChEBI" id="CHEBI:57642"/>
    </ligand>
</feature>
<organism evidence="4 5">
    <name type="scientific">Candidatus Onthenecus intestinigallinarum</name>
    <dbReference type="NCBI Taxonomy" id="2840875"/>
    <lineage>
        <taxon>Bacteria</taxon>
        <taxon>Bacillati</taxon>
        <taxon>Bacillota</taxon>
        <taxon>Clostridia</taxon>
        <taxon>Eubacteriales</taxon>
        <taxon>Candidatus Onthenecus</taxon>
    </lineage>
</organism>
<gene>
    <name evidence="4" type="ORF">IAB73_05860</name>
</gene>
<reference evidence="4" key="1">
    <citation type="submission" date="2020-10" db="EMBL/GenBank/DDBJ databases">
        <authorList>
            <person name="Gilroy R."/>
        </authorList>
    </citation>
    <scope>NUCLEOTIDE SEQUENCE</scope>
    <source>
        <strain evidence="4">ChiSxjej2B14-6234</strain>
    </source>
</reference>
<dbReference type="SUPFAM" id="SSF51569">
    <property type="entry name" value="Aldolase"/>
    <property type="match status" value="1"/>
</dbReference>
<keyword evidence="3" id="KW-0479">Metal-binding</keyword>
<dbReference type="CDD" id="cd00947">
    <property type="entry name" value="TBP_aldolase_IIB"/>
    <property type="match status" value="1"/>
</dbReference>
<evidence type="ECO:0000313" key="5">
    <source>
        <dbReference type="Proteomes" id="UP000886887"/>
    </source>
</evidence>
<dbReference type="Gene3D" id="3.20.20.70">
    <property type="entry name" value="Aldolase class I"/>
    <property type="match status" value="1"/>
</dbReference>
<keyword evidence="3" id="KW-0862">Zinc</keyword>
<dbReference type="GO" id="GO:0008270">
    <property type="term" value="F:zinc ion binding"/>
    <property type="evidence" value="ECO:0007669"/>
    <property type="project" value="InterPro"/>
</dbReference>
<dbReference type="GO" id="GO:0016832">
    <property type="term" value="F:aldehyde-lyase activity"/>
    <property type="evidence" value="ECO:0007669"/>
    <property type="project" value="InterPro"/>
</dbReference>
<dbReference type="PROSITE" id="PS00806">
    <property type="entry name" value="ALDOLASE_CLASS_II_2"/>
    <property type="match status" value="1"/>
</dbReference>
<feature type="binding site" evidence="2">
    <location>
        <begin position="225"/>
        <end position="228"/>
    </location>
    <ligand>
        <name>dihydroxyacetone phosphate</name>
        <dbReference type="ChEBI" id="CHEBI:57642"/>
    </ligand>
</feature>
<feature type="binding site" evidence="2">
    <location>
        <begin position="204"/>
        <end position="206"/>
    </location>
    <ligand>
        <name>dihydroxyacetone phosphate</name>
        <dbReference type="ChEBI" id="CHEBI:57642"/>
    </ligand>
</feature>
<dbReference type="GO" id="GO:0005975">
    <property type="term" value="P:carbohydrate metabolic process"/>
    <property type="evidence" value="ECO:0007669"/>
    <property type="project" value="InterPro"/>
</dbReference>
<feature type="binding site" evidence="3">
    <location>
        <position position="132"/>
    </location>
    <ligand>
        <name>Zn(2+)</name>
        <dbReference type="ChEBI" id="CHEBI:29105"/>
        <label>2</label>
    </ligand>
</feature>
<evidence type="ECO:0000256" key="3">
    <source>
        <dbReference type="PIRSR" id="PIRSR001359-3"/>
    </source>
</evidence>
<dbReference type="PIRSF" id="PIRSF001359">
    <property type="entry name" value="F_bP_aldolase_II"/>
    <property type="match status" value="1"/>
</dbReference>
<dbReference type="NCBIfam" id="TIGR00167">
    <property type="entry name" value="cbbA"/>
    <property type="match status" value="1"/>
</dbReference>
<dbReference type="EMBL" id="DVFJ01000017">
    <property type="protein sequence ID" value="HIQ71715.1"/>
    <property type="molecule type" value="Genomic_DNA"/>
</dbReference>
<proteinExistence type="predicted"/>
<dbReference type="InterPro" id="IPR000771">
    <property type="entry name" value="FBA_II"/>
</dbReference>